<dbReference type="SMART" id="SM01058">
    <property type="entry name" value="CarD_TRCF"/>
    <property type="match status" value="1"/>
</dbReference>
<dbReference type="AlphaFoldDB" id="A0A9D1HE90"/>
<dbReference type="PANTHER" id="PTHR38447:SF1">
    <property type="entry name" value="RNA POLYMERASE-BINDING TRANSCRIPTION FACTOR CARD"/>
    <property type="match status" value="1"/>
</dbReference>
<dbReference type="InterPro" id="IPR036101">
    <property type="entry name" value="CarD-like/TRCF_RID_sf"/>
</dbReference>
<dbReference type="Proteomes" id="UP000824164">
    <property type="component" value="Unassembled WGS sequence"/>
</dbReference>
<evidence type="ECO:0000313" key="2">
    <source>
        <dbReference type="EMBL" id="HIU01873.1"/>
    </source>
</evidence>
<dbReference type="Pfam" id="PF21095">
    <property type="entry name" value="CarD_C"/>
    <property type="match status" value="1"/>
</dbReference>
<gene>
    <name evidence="2" type="ORF">IAB63_01295</name>
</gene>
<dbReference type="GO" id="GO:0009303">
    <property type="term" value="P:rRNA transcription"/>
    <property type="evidence" value="ECO:0007669"/>
    <property type="project" value="TreeGrafter"/>
</dbReference>
<reference evidence="2" key="2">
    <citation type="journal article" date="2021" name="PeerJ">
        <title>Extensive microbial diversity within the chicken gut microbiome revealed by metagenomics and culture.</title>
        <authorList>
            <person name="Gilroy R."/>
            <person name="Ravi A."/>
            <person name="Getino M."/>
            <person name="Pursley I."/>
            <person name="Horton D.L."/>
            <person name="Alikhan N.F."/>
            <person name="Baker D."/>
            <person name="Gharbi K."/>
            <person name="Hall N."/>
            <person name="Watson M."/>
            <person name="Adriaenssens E.M."/>
            <person name="Foster-Nyarko E."/>
            <person name="Jarju S."/>
            <person name="Secka A."/>
            <person name="Antonio M."/>
            <person name="Oren A."/>
            <person name="Chaudhuri R.R."/>
            <person name="La Ragione R."/>
            <person name="Hildebrand F."/>
            <person name="Pallen M.J."/>
        </authorList>
    </citation>
    <scope>NUCLEOTIDE SEQUENCE</scope>
    <source>
        <strain evidence="2">CHK187-14744</strain>
    </source>
</reference>
<dbReference type="InterPro" id="IPR003711">
    <property type="entry name" value="CarD-like/TRCF_RID"/>
</dbReference>
<dbReference type="InterPro" id="IPR048792">
    <property type="entry name" value="CarD_C"/>
</dbReference>
<sequence>MFQVNDMIVYGTHGVCKVQEIVSRDFGKEMKDYYLLKPVYDSGATIFVPVDNEKLQAKMRRVLSEEEVRRMIHGMPDEQLIWIENDNARKEAYKQIMDKGDRAQLIQLVKTLYFHSKKQKEKGKRLHVSDEVFLREAEKILYEEIALVLHMDKEEVRPYIIKELAEEKD</sequence>
<dbReference type="Gene3D" id="2.40.10.170">
    <property type="match status" value="1"/>
</dbReference>
<comment type="caution">
    <text evidence="2">The sequence shown here is derived from an EMBL/GenBank/DDBJ whole genome shotgun (WGS) entry which is preliminary data.</text>
</comment>
<dbReference type="InterPro" id="IPR052531">
    <property type="entry name" value="CarD-like_regulator"/>
</dbReference>
<dbReference type="SUPFAM" id="SSF141259">
    <property type="entry name" value="CarD-like"/>
    <property type="match status" value="1"/>
</dbReference>
<dbReference type="Gene3D" id="1.20.58.1290">
    <property type="entry name" value="CarD-like, C-terminal domain"/>
    <property type="match status" value="1"/>
</dbReference>
<evidence type="ECO:0000259" key="1">
    <source>
        <dbReference type="SMART" id="SM01058"/>
    </source>
</evidence>
<protein>
    <submittedName>
        <fullName evidence="2">CarD family transcriptional regulator</fullName>
    </submittedName>
</protein>
<accession>A0A9D1HE90</accession>
<dbReference type="EMBL" id="DVLT01000008">
    <property type="protein sequence ID" value="HIU01873.1"/>
    <property type="molecule type" value="Genomic_DNA"/>
</dbReference>
<name>A0A9D1HE90_9FIRM</name>
<reference evidence="2" key="1">
    <citation type="submission" date="2020-10" db="EMBL/GenBank/DDBJ databases">
        <authorList>
            <person name="Gilroy R."/>
        </authorList>
    </citation>
    <scope>NUCLEOTIDE SEQUENCE</scope>
    <source>
        <strain evidence="2">CHK187-14744</strain>
    </source>
</reference>
<evidence type="ECO:0000313" key="3">
    <source>
        <dbReference type="Proteomes" id="UP000824164"/>
    </source>
</evidence>
<dbReference type="PANTHER" id="PTHR38447">
    <property type="entry name" value="TRANSCRIPTION FACTOR YDEB-RELATED"/>
    <property type="match status" value="1"/>
</dbReference>
<dbReference type="InterPro" id="IPR042215">
    <property type="entry name" value="CarD-like_C"/>
</dbReference>
<feature type="domain" description="CarD-like/TRCF RNAP-interacting" evidence="1">
    <location>
        <begin position="1"/>
        <end position="113"/>
    </location>
</feature>
<proteinExistence type="predicted"/>
<organism evidence="2 3">
    <name type="scientific">Candidatus Onthocola gallistercoris</name>
    <dbReference type="NCBI Taxonomy" id="2840876"/>
    <lineage>
        <taxon>Bacteria</taxon>
        <taxon>Bacillati</taxon>
        <taxon>Bacillota</taxon>
        <taxon>Bacilli</taxon>
        <taxon>Candidatus Onthocola</taxon>
    </lineage>
</organism>
<dbReference type="Pfam" id="PF02559">
    <property type="entry name" value="CarD_TRCF_RID"/>
    <property type="match status" value="1"/>
</dbReference>